<feature type="domain" description="HTH arsR-type" evidence="4">
    <location>
        <begin position="32"/>
        <end position="122"/>
    </location>
</feature>
<dbReference type="InterPro" id="IPR036388">
    <property type="entry name" value="WH-like_DNA-bd_sf"/>
</dbReference>
<comment type="caution">
    <text evidence="5">The sequence shown here is derived from an EMBL/GenBank/DDBJ whole genome shotgun (WGS) entry which is preliminary data.</text>
</comment>
<dbReference type="InterPro" id="IPR011991">
    <property type="entry name" value="ArsR-like_HTH"/>
</dbReference>
<gene>
    <name evidence="5" type="ORF">CARN2_1471</name>
</gene>
<dbReference type="AlphaFoldDB" id="E6PPJ0"/>
<dbReference type="PRINTS" id="PR00778">
    <property type="entry name" value="HTHARSR"/>
</dbReference>
<dbReference type="SMART" id="SM00418">
    <property type="entry name" value="HTH_ARSR"/>
    <property type="match status" value="1"/>
</dbReference>
<dbReference type="GO" id="GO:0003677">
    <property type="term" value="F:DNA binding"/>
    <property type="evidence" value="ECO:0007669"/>
    <property type="project" value="UniProtKB-KW"/>
</dbReference>
<dbReference type="SUPFAM" id="SSF46785">
    <property type="entry name" value="Winged helix' DNA-binding domain"/>
    <property type="match status" value="1"/>
</dbReference>
<dbReference type="InterPro" id="IPR036390">
    <property type="entry name" value="WH_DNA-bd_sf"/>
</dbReference>
<protein>
    <submittedName>
        <fullName evidence="5">Putative Transcriptional regulator, ArsR family</fullName>
    </submittedName>
</protein>
<dbReference type="InterPro" id="IPR001845">
    <property type="entry name" value="HTH_ArsR_DNA-bd_dom"/>
</dbReference>
<dbReference type="Gene3D" id="1.10.10.10">
    <property type="entry name" value="Winged helix-like DNA-binding domain superfamily/Winged helix DNA-binding domain"/>
    <property type="match status" value="1"/>
</dbReference>
<keyword evidence="1" id="KW-0805">Transcription regulation</keyword>
<keyword evidence="3" id="KW-0804">Transcription</keyword>
<evidence type="ECO:0000256" key="2">
    <source>
        <dbReference type="ARBA" id="ARBA00023125"/>
    </source>
</evidence>
<evidence type="ECO:0000256" key="1">
    <source>
        <dbReference type="ARBA" id="ARBA00023015"/>
    </source>
</evidence>
<dbReference type="PANTHER" id="PTHR43132:SF2">
    <property type="entry name" value="ARSENICAL RESISTANCE OPERON REPRESSOR ARSR-RELATED"/>
    <property type="match status" value="1"/>
</dbReference>
<organism evidence="5">
    <name type="scientific">mine drainage metagenome</name>
    <dbReference type="NCBI Taxonomy" id="410659"/>
    <lineage>
        <taxon>unclassified sequences</taxon>
        <taxon>metagenomes</taxon>
        <taxon>ecological metagenomes</taxon>
    </lineage>
</organism>
<dbReference type="InterPro" id="IPR051011">
    <property type="entry name" value="Metal_resp_trans_reg"/>
</dbReference>
<evidence type="ECO:0000313" key="5">
    <source>
        <dbReference type="EMBL" id="CBH96843.1"/>
    </source>
</evidence>
<proteinExistence type="predicted"/>
<name>E6PPJ0_9ZZZZ</name>
<dbReference type="GO" id="GO:0003700">
    <property type="term" value="F:DNA-binding transcription factor activity"/>
    <property type="evidence" value="ECO:0007669"/>
    <property type="project" value="InterPro"/>
</dbReference>
<evidence type="ECO:0000259" key="4">
    <source>
        <dbReference type="PROSITE" id="PS50987"/>
    </source>
</evidence>
<evidence type="ECO:0000256" key="3">
    <source>
        <dbReference type="ARBA" id="ARBA00023163"/>
    </source>
</evidence>
<reference evidence="5" key="1">
    <citation type="submission" date="2009-10" db="EMBL/GenBank/DDBJ databases">
        <title>Diversity of trophic interactions inside an arsenic-rich microbial ecosystem.</title>
        <authorList>
            <person name="Bertin P.N."/>
            <person name="Heinrich-Salmeron A."/>
            <person name="Pelletier E."/>
            <person name="Goulhen-Chollet F."/>
            <person name="Arsene-Ploetze F."/>
            <person name="Gallien S."/>
            <person name="Calteau A."/>
            <person name="Vallenet D."/>
            <person name="Casiot C."/>
            <person name="Chane-Woon-Ming B."/>
            <person name="Giloteaux L."/>
            <person name="Barakat M."/>
            <person name="Bonnefoy V."/>
            <person name="Bruneel O."/>
            <person name="Chandler M."/>
            <person name="Cleiss J."/>
            <person name="Duran R."/>
            <person name="Elbaz-Poulichet F."/>
            <person name="Fonknechten N."/>
            <person name="Lauga B."/>
            <person name="Mornico D."/>
            <person name="Ortet P."/>
            <person name="Schaeffer C."/>
            <person name="Siguier P."/>
            <person name="Alexander Thil Smith A."/>
            <person name="Van Dorsselaer A."/>
            <person name="Weissenbach J."/>
            <person name="Medigue C."/>
            <person name="Le Paslier D."/>
        </authorList>
    </citation>
    <scope>NUCLEOTIDE SEQUENCE</scope>
</reference>
<sequence length="122" mass="13436">MRYQLPFARDMGSNTGLRGQTLRRPLGTREDDVTAVFEAAAELFAALSCPTRLGIVCHLRRHAMSVQQIAASIGSSQPNTSLHLRHLRQIGIVHGTREGRVVTYRIGNTVVADLCNTVCQDH</sequence>
<accession>E6PPJ0</accession>
<dbReference type="PROSITE" id="PS50987">
    <property type="entry name" value="HTH_ARSR_2"/>
    <property type="match status" value="1"/>
</dbReference>
<dbReference type="PANTHER" id="PTHR43132">
    <property type="entry name" value="ARSENICAL RESISTANCE OPERON REPRESSOR ARSR-RELATED"/>
    <property type="match status" value="1"/>
</dbReference>
<dbReference type="Pfam" id="PF01022">
    <property type="entry name" value="HTH_5"/>
    <property type="match status" value="1"/>
</dbReference>
<dbReference type="EMBL" id="CABM01000034">
    <property type="protein sequence ID" value="CBH96843.1"/>
    <property type="molecule type" value="Genomic_DNA"/>
</dbReference>
<dbReference type="NCBIfam" id="NF033788">
    <property type="entry name" value="HTH_metalloreg"/>
    <property type="match status" value="1"/>
</dbReference>
<keyword evidence="2" id="KW-0238">DNA-binding</keyword>
<dbReference type="CDD" id="cd00090">
    <property type="entry name" value="HTH_ARSR"/>
    <property type="match status" value="1"/>
</dbReference>